<dbReference type="Proteomes" id="UP001165488">
    <property type="component" value="Unassembled WGS sequence"/>
</dbReference>
<evidence type="ECO:0000313" key="1">
    <source>
        <dbReference type="EMBL" id="MCH7399148.1"/>
    </source>
</evidence>
<accession>A0ABS9URL2</accession>
<name>A0ABS9URL2_9BACT</name>
<keyword evidence="2" id="KW-1185">Reference proteome</keyword>
<organism evidence="1 2">
    <name type="scientific">Belliella calami</name>
    <dbReference type="NCBI Taxonomy" id="2923436"/>
    <lineage>
        <taxon>Bacteria</taxon>
        <taxon>Pseudomonadati</taxon>
        <taxon>Bacteroidota</taxon>
        <taxon>Cytophagia</taxon>
        <taxon>Cytophagales</taxon>
        <taxon>Cyclobacteriaceae</taxon>
        <taxon>Belliella</taxon>
    </lineage>
</organism>
<protein>
    <submittedName>
        <fullName evidence="1">HEAT repeat domain-containing protein</fullName>
    </submittedName>
</protein>
<comment type="caution">
    <text evidence="1">The sequence shown here is derived from an EMBL/GenBank/DDBJ whole genome shotgun (WGS) entry which is preliminary data.</text>
</comment>
<dbReference type="Gene3D" id="1.25.10.10">
    <property type="entry name" value="Leucine-rich Repeat Variant"/>
    <property type="match status" value="1"/>
</dbReference>
<evidence type="ECO:0000313" key="2">
    <source>
        <dbReference type="Proteomes" id="UP001165488"/>
    </source>
</evidence>
<dbReference type="RefSeq" id="WP_241275652.1">
    <property type="nucleotide sequence ID" value="NZ_JAKZGS010000013.1"/>
</dbReference>
<dbReference type="InterPro" id="IPR016024">
    <property type="entry name" value="ARM-type_fold"/>
</dbReference>
<dbReference type="Pfam" id="PF13646">
    <property type="entry name" value="HEAT_2"/>
    <property type="match status" value="1"/>
</dbReference>
<dbReference type="InterPro" id="IPR011989">
    <property type="entry name" value="ARM-like"/>
</dbReference>
<dbReference type="EMBL" id="JAKZGS010000013">
    <property type="protein sequence ID" value="MCH7399148.1"/>
    <property type="molecule type" value="Genomic_DNA"/>
</dbReference>
<sequence>MDNKIPYLLEKMCDKSESEAFDYADKLAEIGTEEVVDLLIEIIKGEDLDNAYLAARALSKIENNQKALDPILEAIHDSKNKNKNGQFVQALEGFDLSNNFVDLFRIYLFGNFKSSNLAKYYLDYVEFELTPRVLKKAEKHWKHYENNISHDSDDFLIKKDEVETILQEIKDLFLED</sequence>
<reference evidence="1" key="1">
    <citation type="submission" date="2022-03" db="EMBL/GenBank/DDBJ databases">
        <title>De novo assembled genomes of Belliella spp. (Cyclobacteriaceae) strains.</title>
        <authorList>
            <person name="Szabo A."/>
            <person name="Korponai K."/>
            <person name="Felfoldi T."/>
        </authorList>
    </citation>
    <scope>NUCLEOTIDE SEQUENCE</scope>
    <source>
        <strain evidence="1">DSM 107340</strain>
    </source>
</reference>
<dbReference type="SUPFAM" id="SSF48371">
    <property type="entry name" value="ARM repeat"/>
    <property type="match status" value="1"/>
</dbReference>
<proteinExistence type="predicted"/>
<gene>
    <name evidence="1" type="ORF">MM236_14180</name>
</gene>